<feature type="compositionally biased region" description="Basic and acidic residues" evidence="1">
    <location>
        <begin position="1"/>
        <end position="10"/>
    </location>
</feature>
<keyword evidence="3" id="KW-1185">Reference proteome</keyword>
<comment type="caution">
    <text evidence="2">The sequence shown here is derived from an EMBL/GenBank/DDBJ whole genome shotgun (WGS) entry which is preliminary data.</text>
</comment>
<name>A0A7C9KWA3_9SPHN</name>
<reference evidence="2 3" key="1">
    <citation type="submission" date="2019-09" db="EMBL/GenBank/DDBJ databases">
        <title>Polymorphobacter sp. isolated from a lake in China.</title>
        <authorList>
            <person name="Liu Z."/>
        </authorList>
    </citation>
    <scope>NUCLEOTIDE SEQUENCE [LARGE SCALE GENOMIC DNA]</scope>
    <source>
        <strain evidence="2 3">D40P</strain>
    </source>
</reference>
<dbReference type="EMBL" id="WIOL01000001">
    <property type="protein sequence ID" value="MQT15786.1"/>
    <property type="molecule type" value="Genomic_DNA"/>
</dbReference>
<organism evidence="2 3">
    <name type="scientific">Sandarakinorhabdus fusca</name>
    <dbReference type="NCBI Taxonomy" id="1439888"/>
    <lineage>
        <taxon>Bacteria</taxon>
        <taxon>Pseudomonadati</taxon>
        <taxon>Pseudomonadota</taxon>
        <taxon>Alphaproteobacteria</taxon>
        <taxon>Sphingomonadales</taxon>
        <taxon>Sphingosinicellaceae</taxon>
        <taxon>Sandarakinorhabdus</taxon>
    </lineage>
</organism>
<feature type="region of interest" description="Disordered" evidence="1">
    <location>
        <begin position="1"/>
        <end position="50"/>
    </location>
</feature>
<sequence length="59" mass="6322">MSRCRNDNRNRPAPTRHSSATRMTTISPAAPASSSPPMKPNPSAPNSCDLSCRLRLASV</sequence>
<proteinExistence type="predicted"/>
<protein>
    <submittedName>
        <fullName evidence="2">Uncharacterized protein</fullName>
    </submittedName>
</protein>
<evidence type="ECO:0000313" key="2">
    <source>
        <dbReference type="EMBL" id="MQT15786.1"/>
    </source>
</evidence>
<evidence type="ECO:0000313" key="3">
    <source>
        <dbReference type="Proteomes" id="UP000481327"/>
    </source>
</evidence>
<accession>A0A7C9KWA3</accession>
<dbReference type="AlphaFoldDB" id="A0A7C9KWA3"/>
<gene>
    <name evidence="2" type="ORF">F3168_00715</name>
</gene>
<feature type="compositionally biased region" description="Polar residues" evidence="1">
    <location>
        <begin position="16"/>
        <end position="26"/>
    </location>
</feature>
<feature type="compositionally biased region" description="Low complexity" evidence="1">
    <location>
        <begin position="27"/>
        <end position="36"/>
    </location>
</feature>
<dbReference type="Proteomes" id="UP000481327">
    <property type="component" value="Unassembled WGS sequence"/>
</dbReference>
<evidence type="ECO:0000256" key="1">
    <source>
        <dbReference type="SAM" id="MobiDB-lite"/>
    </source>
</evidence>